<dbReference type="EMBL" id="BGZK01000783">
    <property type="protein sequence ID" value="GBP60266.1"/>
    <property type="molecule type" value="Genomic_DNA"/>
</dbReference>
<dbReference type="Proteomes" id="UP000299102">
    <property type="component" value="Unassembled WGS sequence"/>
</dbReference>
<evidence type="ECO:0000313" key="2">
    <source>
        <dbReference type="Proteomes" id="UP000299102"/>
    </source>
</evidence>
<protein>
    <submittedName>
        <fullName evidence="1">Uncharacterized protein</fullName>
    </submittedName>
</protein>
<accession>A0A4C1X921</accession>
<organism evidence="1 2">
    <name type="scientific">Eumeta variegata</name>
    <name type="common">Bagworm moth</name>
    <name type="synonym">Eumeta japonica</name>
    <dbReference type="NCBI Taxonomy" id="151549"/>
    <lineage>
        <taxon>Eukaryota</taxon>
        <taxon>Metazoa</taxon>
        <taxon>Ecdysozoa</taxon>
        <taxon>Arthropoda</taxon>
        <taxon>Hexapoda</taxon>
        <taxon>Insecta</taxon>
        <taxon>Pterygota</taxon>
        <taxon>Neoptera</taxon>
        <taxon>Endopterygota</taxon>
        <taxon>Lepidoptera</taxon>
        <taxon>Glossata</taxon>
        <taxon>Ditrysia</taxon>
        <taxon>Tineoidea</taxon>
        <taxon>Psychidae</taxon>
        <taxon>Oiketicinae</taxon>
        <taxon>Eumeta</taxon>
    </lineage>
</organism>
<name>A0A4C1X921_EUMVA</name>
<gene>
    <name evidence="1" type="ORF">EVAR_14028_1</name>
</gene>
<dbReference type="AlphaFoldDB" id="A0A4C1X921"/>
<sequence>MRILRLRDEALSPPQPSVTKRGILNTPNRSRNMGLTLPYPPFFTPAFRSVLRHCDAFVTNFTAAEFRALYCTIRFRHYLKSLTEEKLPHSERHFEGHRLPWRSQSRSATWRPPSSGNF</sequence>
<evidence type="ECO:0000313" key="1">
    <source>
        <dbReference type="EMBL" id="GBP60266.1"/>
    </source>
</evidence>
<proteinExistence type="predicted"/>
<keyword evidence="2" id="KW-1185">Reference proteome</keyword>
<comment type="caution">
    <text evidence="1">The sequence shown here is derived from an EMBL/GenBank/DDBJ whole genome shotgun (WGS) entry which is preliminary data.</text>
</comment>
<reference evidence="1 2" key="1">
    <citation type="journal article" date="2019" name="Commun. Biol.">
        <title>The bagworm genome reveals a unique fibroin gene that provides high tensile strength.</title>
        <authorList>
            <person name="Kono N."/>
            <person name="Nakamura H."/>
            <person name="Ohtoshi R."/>
            <person name="Tomita M."/>
            <person name="Numata K."/>
            <person name="Arakawa K."/>
        </authorList>
    </citation>
    <scope>NUCLEOTIDE SEQUENCE [LARGE SCALE GENOMIC DNA]</scope>
</reference>